<dbReference type="Proteomes" id="UP001216828">
    <property type="component" value="Chromosome"/>
</dbReference>
<keyword evidence="1" id="KW-0597">Phosphoprotein</keyword>
<feature type="domain" description="Response regulatory" evidence="2">
    <location>
        <begin position="60"/>
        <end position="179"/>
    </location>
</feature>
<gene>
    <name evidence="3" type="ORF">K5L94_15590</name>
</gene>
<sequence>MQPPGWDHPATDVLDRMDIFNKRFAERSPSAKMPALRTVNEDLLASGNSIRNGSALPDPTLVIADPNPWVRRELVRSVQPHLDGKALSEARSPAEVLMQIAHPHCKVLVIDPCMPTVGQTDGMPLLRQICCLRRDLLILVLAQQPLRLLQDRALPAQVGHVYAKTVNPLWLCRFINQALRDESTGVTPLAQDAAR</sequence>
<dbReference type="InterPro" id="IPR001789">
    <property type="entry name" value="Sig_transdc_resp-reg_receiver"/>
</dbReference>
<proteinExistence type="predicted"/>
<accession>A0ABY7XXS7</accession>
<protein>
    <recommendedName>
        <fullName evidence="2">Response regulatory domain-containing protein</fullName>
    </recommendedName>
</protein>
<reference evidence="3 4" key="1">
    <citation type="submission" date="2021-08" db="EMBL/GenBank/DDBJ databases">
        <title>Stenotrophomonas forensis sp. nov., isolated from contaminated viral transport media.</title>
        <authorList>
            <person name="Nguyen S.V."/>
            <person name="Edwards D."/>
            <person name="Scott S."/>
            <person name="Doss J."/>
            <person name="Merid S."/>
            <person name="Zelaya E."/>
            <person name="Maza C."/>
            <person name="Mann M."/>
            <person name="Hamilton B."/>
            <person name="Blackwell R."/>
            <person name="Tran A."/>
            <person name="Hauser J."/>
        </authorList>
    </citation>
    <scope>NUCLEOTIDE SEQUENCE [LARGE SCALE GENOMIC DNA]</scope>
    <source>
        <strain evidence="3 4">DFS-20110405</strain>
    </source>
</reference>
<keyword evidence="4" id="KW-1185">Reference proteome</keyword>
<organism evidence="3 4">
    <name type="scientific">Stenotrophomonas forensis</name>
    <dbReference type="NCBI Taxonomy" id="2871169"/>
    <lineage>
        <taxon>Bacteria</taxon>
        <taxon>Pseudomonadati</taxon>
        <taxon>Pseudomonadota</taxon>
        <taxon>Gammaproteobacteria</taxon>
        <taxon>Lysobacterales</taxon>
        <taxon>Lysobacteraceae</taxon>
        <taxon>Stenotrophomonas</taxon>
        <taxon>Stenotrophomonas maltophilia group</taxon>
    </lineage>
</organism>
<dbReference type="RefSeq" id="WP_274510829.1">
    <property type="nucleotide sequence ID" value="NZ_CP082270.1"/>
</dbReference>
<dbReference type="SUPFAM" id="SSF52172">
    <property type="entry name" value="CheY-like"/>
    <property type="match status" value="1"/>
</dbReference>
<evidence type="ECO:0000313" key="3">
    <source>
        <dbReference type="EMBL" id="WDM62522.1"/>
    </source>
</evidence>
<evidence type="ECO:0000259" key="2">
    <source>
        <dbReference type="PROSITE" id="PS50110"/>
    </source>
</evidence>
<name>A0ABY7XXS7_9GAMM</name>
<feature type="modified residue" description="4-aspartylphosphate" evidence="1">
    <location>
        <position position="111"/>
    </location>
</feature>
<dbReference type="EMBL" id="CP082270">
    <property type="protein sequence ID" value="WDM62522.1"/>
    <property type="molecule type" value="Genomic_DNA"/>
</dbReference>
<evidence type="ECO:0000256" key="1">
    <source>
        <dbReference type="PROSITE-ProRule" id="PRU00169"/>
    </source>
</evidence>
<dbReference type="PROSITE" id="PS50110">
    <property type="entry name" value="RESPONSE_REGULATORY"/>
    <property type="match status" value="1"/>
</dbReference>
<dbReference type="InterPro" id="IPR011006">
    <property type="entry name" value="CheY-like_superfamily"/>
</dbReference>
<evidence type="ECO:0000313" key="4">
    <source>
        <dbReference type="Proteomes" id="UP001216828"/>
    </source>
</evidence>
<dbReference type="Gene3D" id="3.40.50.2300">
    <property type="match status" value="1"/>
</dbReference>